<dbReference type="Pfam" id="PF03781">
    <property type="entry name" value="FGE-sulfatase"/>
    <property type="match status" value="1"/>
</dbReference>
<sequence>MATHLAASHVGSCCAPTADRSAPAERSPEAVLPRGARSTRGQVRVPAGDFWMGDSHGDGYAADGERPVHLVRLSSYLIDSRAVTNAQFAAFAKATGHVTDAERDGVSAVFHLAVQAAPADVLQRAAGVPWWLAVRGADWRHPAGPRSSIADLQNHPVVHVSWRDAQAYCTWAGKRLPTEAEWEHAARGGLDRARYPWGDDLMSGGRWRCNIWQGDFPRRNTLDDGHLTTAPATAFQPNGYGLHNTVGNVWEWCQDAFRPTEYAERAGEEAVVDPVASEPTGTDEAQVPRVMRGGSYLCHDSYCNRYRVAARSSNTAESSSGNIGFRCANDA</sequence>
<evidence type="ECO:0000313" key="4">
    <source>
        <dbReference type="Proteomes" id="UP001291999"/>
    </source>
</evidence>
<evidence type="ECO:0000256" key="1">
    <source>
        <dbReference type="SAM" id="MobiDB-lite"/>
    </source>
</evidence>
<protein>
    <submittedName>
        <fullName evidence="3">Formylglycine-generating enzyme family protein</fullName>
    </submittedName>
</protein>
<dbReference type="RefSeq" id="WP_322424069.1">
    <property type="nucleotide sequence ID" value="NZ_CP141058.1"/>
</dbReference>
<dbReference type="SUPFAM" id="SSF56436">
    <property type="entry name" value="C-type lectin-like"/>
    <property type="match status" value="1"/>
</dbReference>
<feature type="region of interest" description="Disordered" evidence="1">
    <location>
        <begin position="13"/>
        <end position="41"/>
    </location>
</feature>
<dbReference type="Proteomes" id="UP001291999">
    <property type="component" value="Unassembled WGS sequence"/>
</dbReference>
<dbReference type="InterPro" id="IPR005532">
    <property type="entry name" value="SUMF_dom"/>
</dbReference>
<keyword evidence="4" id="KW-1185">Reference proteome</keyword>
<feature type="domain" description="Sulfatase-modifying factor enzyme-like" evidence="2">
    <location>
        <begin position="40"/>
        <end position="328"/>
    </location>
</feature>
<accession>A0ABU5KBR8</accession>
<name>A0ABU5KBR8_9ACTN</name>
<dbReference type="Gene3D" id="3.90.1580.10">
    <property type="entry name" value="paralog of FGE (formylglycine-generating enzyme)"/>
    <property type="match status" value="1"/>
</dbReference>
<dbReference type="InterPro" id="IPR042095">
    <property type="entry name" value="SUMF_sf"/>
</dbReference>
<dbReference type="InterPro" id="IPR016187">
    <property type="entry name" value="CTDL_fold"/>
</dbReference>
<evidence type="ECO:0000313" key="3">
    <source>
        <dbReference type="EMBL" id="MDZ5661869.1"/>
    </source>
</evidence>
<dbReference type="EMBL" id="JAXQPW010000002">
    <property type="protein sequence ID" value="MDZ5661869.1"/>
    <property type="molecule type" value="Genomic_DNA"/>
</dbReference>
<dbReference type="PANTHER" id="PTHR23150:SF19">
    <property type="entry name" value="FORMYLGLYCINE-GENERATING ENZYME"/>
    <property type="match status" value="1"/>
</dbReference>
<dbReference type="InterPro" id="IPR051043">
    <property type="entry name" value="Sulfatase_Mod_Factor_Kinase"/>
</dbReference>
<reference evidence="3 4" key="1">
    <citation type="submission" date="2023-11" db="EMBL/GenBank/DDBJ databases">
        <title>Novel species in genus Nocardioides.</title>
        <authorList>
            <person name="Zhou H."/>
        </authorList>
    </citation>
    <scope>NUCLEOTIDE SEQUENCE [LARGE SCALE GENOMIC DNA]</scope>
    <source>
        <strain evidence="3 4">S-58</strain>
    </source>
</reference>
<evidence type="ECO:0000259" key="2">
    <source>
        <dbReference type="Pfam" id="PF03781"/>
    </source>
</evidence>
<proteinExistence type="predicted"/>
<comment type="caution">
    <text evidence="3">The sequence shown here is derived from an EMBL/GenBank/DDBJ whole genome shotgun (WGS) entry which is preliminary data.</text>
</comment>
<organism evidence="3 4">
    <name type="scientific">Nocardioides renjunii</name>
    <dbReference type="NCBI Taxonomy" id="3095075"/>
    <lineage>
        <taxon>Bacteria</taxon>
        <taxon>Bacillati</taxon>
        <taxon>Actinomycetota</taxon>
        <taxon>Actinomycetes</taxon>
        <taxon>Propionibacteriales</taxon>
        <taxon>Nocardioidaceae</taxon>
        <taxon>Nocardioides</taxon>
    </lineage>
</organism>
<gene>
    <name evidence="3" type="ORF">SFC79_08845</name>
</gene>
<dbReference type="PANTHER" id="PTHR23150">
    <property type="entry name" value="SULFATASE MODIFYING FACTOR 1, 2"/>
    <property type="match status" value="1"/>
</dbReference>